<dbReference type="InterPro" id="IPR036873">
    <property type="entry name" value="Rhodanese-like_dom_sf"/>
</dbReference>
<dbReference type="PROSITE" id="PS50206">
    <property type="entry name" value="RHODANESE_3"/>
    <property type="match status" value="1"/>
</dbReference>
<evidence type="ECO:0000259" key="2">
    <source>
        <dbReference type="PROSITE" id="PS50206"/>
    </source>
</evidence>
<evidence type="ECO:0000313" key="4">
    <source>
        <dbReference type="Proteomes" id="UP001157961"/>
    </source>
</evidence>
<dbReference type="RefSeq" id="WP_283426994.1">
    <property type="nucleotide sequence ID" value="NZ_FXTY01000006.1"/>
</dbReference>
<dbReference type="SUPFAM" id="SSF52821">
    <property type="entry name" value="Rhodanese/Cell cycle control phosphatase"/>
    <property type="match status" value="1"/>
</dbReference>
<feature type="signal peptide" evidence="1">
    <location>
        <begin position="1"/>
        <end position="23"/>
    </location>
</feature>
<feature type="chain" id="PRO_5045660209" evidence="1">
    <location>
        <begin position="24"/>
        <end position="137"/>
    </location>
</feature>
<keyword evidence="4" id="KW-1185">Reference proteome</keyword>
<proteinExistence type="predicted"/>
<dbReference type="PANTHER" id="PTHR44086:SF10">
    <property type="entry name" value="THIOSULFATE SULFURTRANSFERASE_RHODANESE-LIKE DOMAIN-CONTAINING PROTEIN 3"/>
    <property type="match status" value="1"/>
</dbReference>
<dbReference type="Gene3D" id="3.40.250.10">
    <property type="entry name" value="Rhodanese-like domain"/>
    <property type="match status" value="1"/>
</dbReference>
<organism evidence="3 4">
    <name type="scientific">Shimia sagamensis</name>
    <dbReference type="NCBI Taxonomy" id="1566352"/>
    <lineage>
        <taxon>Bacteria</taxon>
        <taxon>Pseudomonadati</taxon>
        <taxon>Pseudomonadota</taxon>
        <taxon>Alphaproteobacteria</taxon>
        <taxon>Rhodobacterales</taxon>
        <taxon>Roseobacteraceae</taxon>
    </lineage>
</organism>
<dbReference type="Proteomes" id="UP001157961">
    <property type="component" value="Unassembled WGS sequence"/>
</dbReference>
<dbReference type="SMART" id="SM00450">
    <property type="entry name" value="RHOD"/>
    <property type="match status" value="1"/>
</dbReference>
<accession>A0ABY1P8P9</accession>
<gene>
    <name evidence="3" type="ORF">SAMN06265373_106147</name>
</gene>
<evidence type="ECO:0000313" key="3">
    <source>
        <dbReference type="EMBL" id="SMP29059.1"/>
    </source>
</evidence>
<dbReference type="PANTHER" id="PTHR44086">
    <property type="entry name" value="THIOSULFATE SULFURTRANSFERASE RDL2, MITOCHONDRIAL-RELATED"/>
    <property type="match status" value="1"/>
</dbReference>
<evidence type="ECO:0000256" key="1">
    <source>
        <dbReference type="SAM" id="SignalP"/>
    </source>
</evidence>
<dbReference type="EMBL" id="FXTY01000006">
    <property type="protein sequence ID" value="SMP29059.1"/>
    <property type="molecule type" value="Genomic_DNA"/>
</dbReference>
<keyword evidence="1" id="KW-0732">Signal</keyword>
<sequence length="137" mass="14514">MSHFLSKLAAVAALVLLPFAALAAQSPETVSGATTVSPAEAVQLFDEGVAFIDVRKPSDYEAGRIPGAVHLDVKSALTQDALAEVVGADVPVVFYCNGHSCMRSSKAAEMAVSWGFGKVYYFRDGYPAWENAGFPIE</sequence>
<dbReference type="CDD" id="cd00158">
    <property type="entry name" value="RHOD"/>
    <property type="match status" value="1"/>
</dbReference>
<dbReference type="Pfam" id="PF00581">
    <property type="entry name" value="Rhodanese"/>
    <property type="match status" value="1"/>
</dbReference>
<name>A0ABY1P8P9_9RHOB</name>
<dbReference type="InterPro" id="IPR001763">
    <property type="entry name" value="Rhodanese-like_dom"/>
</dbReference>
<reference evidence="3 4" key="1">
    <citation type="submission" date="2017-05" db="EMBL/GenBank/DDBJ databases">
        <authorList>
            <person name="Varghese N."/>
            <person name="Submissions S."/>
        </authorList>
    </citation>
    <scope>NUCLEOTIDE SEQUENCE [LARGE SCALE GENOMIC DNA]</scope>
    <source>
        <strain evidence="3 4">DSM 29734</strain>
    </source>
</reference>
<comment type="caution">
    <text evidence="3">The sequence shown here is derived from an EMBL/GenBank/DDBJ whole genome shotgun (WGS) entry which is preliminary data.</text>
</comment>
<feature type="domain" description="Rhodanese" evidence="2">
    <location>
        <begin position="45"/>
        <end position="137"/>
    </location>
</feature>
<protein>
    <submittedName>
        <fullName evidence="3">Rhodanese-related sulfurtransferase</fullName>
    </submittedName>
</protein>